<proteinExistence type="predicted"/>
<reference evidence="3" key="1">
    <citation type="submission" date="2016-10" db="EMBL/GenBank/DDBJ databases">
        <authorList>
            <person name="Varghese N."/>
            <person name="Submissions S."/>
        </authorList>
    </citation>
    <scope>NUCLEOTIDE SEQUENCE [LARGE SCALE GENOMIC DNA]</scope>
    <source>
        <strain evidence="3">DSM 45245</strain>
    </source>
</reference>
<keyword evidence="1" id="KW-0472">Membrane</keyword>
<organism evidence="2 3">
    <name type="scientific">Micromonospora pattaloongensis</name>
    <dbReference type="NCBI Taxonomy" id="405436"/>
    <lineage>
        <taxon>Bacteria</taxon>
        <taxon>Bacillati</taxon>
        <taxon>Actinomycetota</taxon>
        <taxon>Actinomycetes</taxon>
        <taxon>Micromonosporales</taxon>
        <taxon>Micromonosporaceae</taxon>
        <taxon>Micromonospora</taxon>
    </lineage>
</organism>
<feature type="transmembrane region" description="Helical" evidence="1">
    <location>
        <begin position="6"/>
        <end position="24"/>
    </location>
</feature>
<keyword evidence="1" id="KW-1133">Transmembrane helix</keyword>
<dbReference type="Proteomes" id="UP000242415">
    <property type="component" value="Unassembled WGS sequence"/>
</dbReference>
<keyword evidence="3" id="KW-1185">Reference proteome</keyword>
<gene>
    <name evidence="2" type="ORF">SAMN05444365_1124</name>
</gene>
<accession>A0A1H3SJR1</accession>
<feature type="transmembrane region" description="Helical" evidence="1">
    <location>
        <begin position="45"/>
        <end position="67"/>
    </location>
</feature>
<evidence type="ECO:0000313" key="3">
    <source>
        <dbReference type="Proteomes" id="UP000242415"/>
    </source>
</evidence>
<keyword evidence="1" id="KW-0812">Transmembrane</keyword>
<evidence type="ECO:0000256" key="1">
    <source>
        <dbReference type="SAM" id="Phobius"/>
    </source>
</evidence>
<feature type="transmembrane region" description="Helical" evidence="1">
    <location>
        <begin position="73"/>
        <end position="95"/>
    </location>
</feature>
<evidence type="ECO:0000313" key="2">
    <source>
        <dbReference type="EMBL" id="SDZ37791.1"/>
    </source>
</evidence>
<protein>
    <submittedName>
        <fullName evidence="2">Uncharacterized protein</fullName>
    </submittedName>
</protein>
<name>A0A1H3SJR1_9ACTN</name>
<dbReference type="EMBL" id="FNPH01000012">
    <property type="protein sequence ID" value="SDZ37791.1"/>
    <property type="molecule type" value="Genomic_DNA"/>
</dbReference>
<sequence length="98" mass="11114">MVSWWLGLLGLLGVLLLGYWPFIFRDPRGPEAQVEREHVRRHHRFVDTAGLLILSVVLLVLAVVSYLEEPSNQMQAVVVLLIGLSLGGLFVWRIVGRR</sequence>
<dbReference type="AlphaFoldDB" id="A0A1H3SJR1"/>